<proteinExistence type="predicted"/>
<accession>A0A498CDY8</accession>
<evidence type="ECO:0000313" key="2">
    <source>
        <dbReference type="Proteomes" id="UP000275461"/>
    </source>
</evidence>
<protein>
    <recommendedName>
        <fullName evidence="3">Transposase</fullName>
    </recommendedName>
</protein>
<organism evidence="1 2">
    <name type="scientific">Alkalispirillum mobile</name>
    <dbReference type="NCBI Taxonomy" id="85925"/>
    <lineage>
        <taxon>Bacteria</taxon>
        <taxon>Pseudomonadati</taxon>
        <taxon>Pseudomonadota</taxon>
        <taxon>Gammaproteobacteria</taxon>
        <taxon>Chromatiales</taxon>
        <taxon>Ectothiorhodospiraceae</taxon>
        <taxon>Alkalispirillum</taxon>
    </lineage>
</organism>
<dbReference type="EMBL" id="RCDA01000001">
    <property type="protein sequence ID" value="RLK50658.1"/>
    <property type="molecule type" value="Genomic_DNA"/>
</dbReference>
<name>A0A498CDY8_9GAMM</name>
<keyword evidence="2" id="KW-1185">Reference proteome</keyword>
<dbReference type="Proteomes" id="UP000275461">
    <property type="component" value="Unassembled WGS sequence"/>
</dbReference>
<evidence type="ECO:0000313" key="1">
    <source>
        <dbReference type="EMBL" id="RLK50658.1"/>
    </source>
</evidence>
<comment type="caution">
    <text evidence="1">The sequence shown here is derived from an EMBL/GenBank/DDBJ whole genome shotgun (WGS) entry which is preliminary data.</text>
</comment>
<dbReference type="RefSeq" id="WP_211328224.1">
    <property type="nucleotide sequence ID" value="NZ_RCDA01000001.1"/>
</dbReference>
<sequence>MSTNMTIAVDLAKSFFEVAISDGHGRIIERERLSRSRFQRFFQNREVATVVMEACGTAHYWGRELSRLGFTVRLLSAQYVRSYRRRNKPSRGCNPLGRLRWR</sequence>
<evidence type="ECO:0008006" key="3">
    <source>
        <dbReference type="Google" id="ProtNLM"/>
    </source>
</evidence>
<reference evidence="1 2" key="1">
    <citation type="submission" date="2018-10" db="EMBL/GenBank/DDBJ databases">
        <title>Genomic Encyclopedia of Type Strains, Phase IV (KMG-IV): sequencing the most valuable type-strain genomes for metagenomic binning, comparative biology and taxonomic classification.</title>
        <authorList>
            <person name="Goeker M."/>
        </authorList>
    </citation>
    <scope>NUCLEOTIDE SEQUENCE [LARGE SCALE GENOMIC DNA]</scope>
    <source>
        <strain evidence="1 2">DSM 12769</strain>
    </source>
</reference>
<gene>
    <name evidence="1" type="ORF">DFR31_0564</name>
</gene>
<dbReference type="AlphaFoldDB" id="A0A498CDY8"/>